<accession>A0A6I4ILH7</accession>
<dbReference type="AlphaFoldDB" id="A0A6I4ILH7"/>
<name>A0A6I4ILH7_9FLAO</name>
<keyword evidence="3" id="KW-1185">Reference proteome</keyword>
<dbReference type="EMBL" id="WQLW01000007">
    <property type="protein sequence ID" value="MVO09529.1"/>
    <property type="molecule type" value="Genomic_DNA"/>
</dbReference>
<dbReference type="Proteomes" id="UP000431264">
    <property type="component" value="Unassembled WGS sequence"/>
</dbReference>
<gene>
    <name evidence="2" type="ORF">GOQ30_10200</name>
</gene>
<evidence type="ECO:0000256" key="1">
    <source>
        <dbReference type="SAM" id="SignalP"/>
    </source>
</evidence>
<dbReference type="OrthoDB" id="1403331at2"/>
<reference evidence="3" key="1">
    <citation type="submission" date="2019-05" db="EMBL/GenBank/DDBJ databases">
        <title>Flavobacterium profundi sp. nov., isolated from a deep-sea seamount.</title>
        <authorList>
            <person name="Zhang D.-C."/>
        </authorList>
    </citation>
    <scope>NUCLEOTIDE SEQUENCE [LARGE SCALE GENOMIC DNA]</scope>
    <source>
        <strain evidence="3">TP390</strain>
    </source>
</reference>
<proteinExistence type="predicted"/>
<dbReference type="RefSeq" id="WP_140997910.1">
    <property type="nucleotide sequence ID" value="NZ_VDCZ01000007.1"/>
</dbReference>
<evidence type="ECO:0000313" key="2">
    <source>
        <dbReference type="EMBL" id="MVO09529.1"/>
    </source>
</evidence>
<keyword evidence="1" id="KW-0732">Signal</keyword>
<sequence length="530" mass="61724">MKLITKTIVVLFLLSNVLVQAQSEIKIQKSQIFKDKNTLSNLVFSVDDGKGGLFLLRRLSSTFGRNSRGYVLEHFDHDLKLLVSKEFEDQNNVFKALFINDNKINLIESIKNSKEKSLSYNLLSASIEDLNFSSKTIFSINKDDINNTFLADLGLFLTANYFKLDSDLLGEVQISKNNKYIAFNFDIKNDKKETHRILVYDINLNKIYQKEFSQNIKDKYFKYNSFKISEEDGSVFFLGKAYKNESYKDLKDGIINYNFKLYKLSNEGIQFETFSTNETFINSLELLINKNQVFCVGTYSDKSSYNDRGVVFYEVDTNNLKTKNFKLNPFTEQFLIDKYGEKKGKKKSQDKAELSNLVYKDFFITDQNEIYINAEEYFISSYPSTSSSGSTHYVTSYNFNDIFSFKLNFNGELQWMRTINKGQSTTGIFDYFSYSSLVYKGKMYIFLNGDEDVKKIKDNRISFKQTKIKKMNFYAIEIDEEGNFTYKILITDKDSKITYKPFFGIYTDEEGVILFEGNDGRDKQIIKLKI</sequence>
<feature type="signal peptide" evidence="1">
    <location>
        <begin position="1"/>
        <end position="21"/>
    </location>
</feature>
<organism evidence="2 3">
    <name type="scientific">Flavobacterium profundi</name>
    <dbReference type="NCBI Taxonomy" id="1774945"/>
    <lineage>
        <taxon>Bacteria</taxon>
        <taxon>Pseudomonadati</taxon>
        <taxon>Bacteroidota</taxon>
        <taxon>Flavobacteriia</taxon>
        <taxon>Flavobacteriales</taxon>
        <taxon>Flavobacteriaceae</taxon>
        <taxon>Flavobacterium</taxon>
    </lineage>
</organism>
<feature type="chain" id="PRO_5026174461" evidence="1">
    <location>
        <begin position="22"/>
        <end position="530"/>
    </location>
</feature>
<comment type="caution">
    <text evidence="2">The sequence shown here is derived from an EMBL/GenBank/DDBJ whole genome shotgun (WGS) entry which is preliminary data.</text>
</comment>
<protein>
    <submittedName>
        <fullName evidence="2">Uncharacterized protein</fullName>
    </submittedName>
</protein>
<evidence type="ECO:0000313" key="3">
    <source>
        <dbReference type="Proteomes" id="UP000431264"/>
    </source>
</evidence>